<evidence type="ECO:0000313" key="1">
    <source>
        <dbReference type="EMBL" id="MFC0526033.1"/>
    </source>
</evidence>
<reference evidence="1 2" key="1">
    <citation type="submission" date="2024-09" db="EMBL/GenBank/DDBJ databases">
        <authorList>
            <person name="Sun Q."/>
            <person name="Mori K."/>
        </authorList>
    </citation>
    <scope>NUCLEOTIDE SEQUENCE [LARGE SCALE GENOMIC DNA]</scope>
    <source>
        <strain evidence="1 2">NCAIM B.02529</strain>
    </source>
</reference>
<dbReference type="Proteomes" id="UP001589836">
    <property type="component" value="Unassembled WGS sequence"/>
</dbReference>
<comment type="caution">
    <text evidence="1">The sequence shown here is derived from an EMBL/GenBank/DDBJ whole genome shotgun (WGS) entry which is preliminary data.</text>
</comment>
<keyword evidence="2" id="KW-1185">Reference proteome</keyword>
<protein>
    <submittedName>
        <fullName evidence="1">DUF2292 domain-containing protein</fullName>
    </submittedName>
</protein>
<dbReference type="RefSeq" id="WP_377351905.1">
    <property type="nucleotide sequence ID" value="NZ_JBHLTP010000024.1"/>
</dbReference>
<gene>
    <name evidence="1" type="ORF">ACFFGV_20875</name>
</gene>
<dbReference type="Pfam" id="PF10055">
    <property type="entry name" value="DUF2292"/>
    <property type="match status" value="1"/>
</dbReference>
<dbReference type="EMBL" id="JBHLTP010000024">
    <property type="protein sequence ID" value="MFC0526033.1"/>
    <property type="molecule type" value="Genomic_DNA"/>
</dbReference>
<sequence length="38" mass="4448">MAKRIEEMIQSIDYGSVTVVIQDGKVVQLEKQEKERLR</sequence>
<organism evidence="1 2">
    <name type="scientific">Pontibacillus salicampi</name>
    <dbReference type="NCBI Taxonomy" id="1449801"/>
    <lineage>
        <taxon>Bacteria</taxon>
        <taxon>Bacillati</taxon>
        <taxon>Bacillota</taxon>
        <taxon>Bacilli</taxon>
        <taxon>Bacillales</taxon>
        <taxon>Bacillaceae</taxon>
        <taxon>Pontibacillus</taxon>
    </lineage>
</organism>
<accession>A0ABV6LUX2</accession>
<name>A0ABV6LUX2_9BACI</name>
<dbReference type="InterPro" id="IPR018743">
    <property type="entry name" value="DUF2292"/>
</dbReference>
<proteinExistence type="predicted"/>
<evidence type="ECO:0000313" key="2">
    <source>
        <dbReference type="Proteomes" id="UP001589836"/>
    </source>
</evidence>